<dbReference type="RefSeq" id="WP_166050140.1">
    <property type="nucleotide sequence ID" value="NZ_JAAMPJ010000007.1"/>
</dbReference>
<dbReference type="Gene3D" id="3.40.630.10">
    <property type="entry name" value="Zn peptidases"/>
    <property type="match status" value="1"/>
</dbReference>
<feature type="transmembrane region" description="Helical" evidence="9">
    <location>
        <begin position="407"/>
        <end position="427"/>
    </location>
</feature>
<dbReference type="PANTHER" id="PTHR12147:SF58">
    <property type="entry name" value="VACUOLAR MEMBRANE PROTEASE"/>
    <property type="match status" value="1"/>
</dbReference>
<dbReference type="GO" id="GO:0008235">
    <property type="term" value="F:metalloexopeptidase activity"/>
    <property type="evidence" value="ECO:0007669"/>
    <property type="project" value="InterPro"/>
</dbReference>
<name>A0A7C9RTP6_9PSEU</name>
<accession>A0A7C9RTP6</accession>
<dbReference type="EMBL" id="JAAMPJ010000007">
    <property type="protein sequence ID" value="NGY62588.1"/>
    <property type="molecule type" value="Genomic_DNA"/>
</dbReference>
<feature type="transmembrane region" description="Helical" evidence="9">
    <location>
        <begin position="537"/>
        <end position="555"/>
    </location>
</feature>
<evidence type="ECO:0000313" key="12">
    <source>
        <dbReference type="Proteomes" id="UP000481360"/>
    </source>
</evidence>
<evidence type="ECO:0000256" key="7">
    <source>
        <dbReference type="ARBA" id="ARBA00023180"/>
    </source>
</evidence>
<dbReference type="GO" id="GO:0006508">
    <property type="term" value="P:proteolysis"/>
    <property type="evidence" value="ECO:0007669"/>
    <property type="project" value="InterPro"/>
</dbReference>
<comment type="function">
    <text evidence="1">May be involved in vacuolar sorting and osmoregulation.</text>
</comment>
<evidence type="ECO:0000256" key="5">
    <source>
        <dbReference type="ARBA" id="ARBA00022554"/>
    </source>
</evidence>
<keyword evidence="12" id="KW-1185">Reference proteome</keyword>
<feature type="domain" description="Peptidase M28" evidence="10">
    <location>
        <begin position="106"/>
        <end position="297"/>
    </location>
</feature>
<feature type="transmembrane region" description="Helical" evidence="9">
    <location>
        <begin position="362"/>
        <end position="387"/>
    </location>
</feature>
<dbReference type="PANTHER" id="PTHR12147">
    <property type="entry name" value="METALLOPEPTIDASE M28 FAMILY MEMBER"/>
    <property type="match status" value="1"/>
</dbReference>
<dbReference type="AlphaFoldDB" id="A0A7C9RTP6"/>
<dbReference type="InterPro" id="IPR007484">
    <property type="entry name" value="Peptidase_M28"/>
</dbReference>
<keyword evidence="9" id="KW-0812">Transmembrane</keyword>
<feature type="transmembrane region" description="Helical" evidence="9">
    <location>
        <begin position="328"/>
        <end position="350"/>
    </location>
</feature>
<protein>
    <recommendedName>
        <fullName evidence="4">Vacuolar membrane protease</fullName>
    </recommendedName>
    <alternativeName>
        <fullName evidence="8">FXNA-related family protease 1</fullName>
    </alternativeName>
</protein>
<gene>
    <name evidence="11" type="ORF">G7043_27080</name>
</gene>
<comment type="subcellular location">
    <subcellularLocation>
        <location evidence="2">Vacuole membrane</location>
        <topology evidence="2">Multi-pass membrane protein</topology>
    </subcellularLocation>
</comment>
<keyword evidence="7" id="KW-0325">Glycoprotein</keyword>
<evidence type="ECO:0000256" key="2">
    <source>
        <dbReference type="ARBA" id="ARBA00004128"/>
    </source>
</evidence>
<feature type="transmembrane region" description="Helical" evidence="9">
    <location>
        <begin position="512"/>
        <end position="531"/>
    </location>
</feature>
<keyword evidence="9" id="KW-0472">Membrane</keyword>
<keyword evidence="5" id="KW-0926">Vacuole</keyword>
<comment type="caution">
    <text evidence="11">The sequence shown here is derived from an EMBL/GenBank/DDBJ whole genome shotgun (WGS) entry which is preliminary data.</text>
</comment>
<evidence type="ECO:0000256" key="4">
    <source>
        <dbReference type="ARBA" id="ARBA00017435"/>
    </source>
</evidence>
<evidence type="ECO:0000256" key="1">
    <source>
        <dbReference type="ARBA" id="ARBA00003273"/>
    </source>
</evidence>
<evidence type="ECO:0000256" key="9">
    <source>
        <dbReference type="SAM" id="Phobius"/>
    </source>
</evidence>
<dbReference type="Pfam" id="PF04389">
    <property type="entry name" value="Peptidase_M28"/>
    <property type="match status" value="1"/>
</dbReference>
<dbReference type="Proteomes" id="UP000481360">
    <property type="component" value="Unassembled WGS sequence"/>
</dbReference>
<sequence length="763" mass="80065">MLLDRRPALGVLAGITLLGALAVVAFAPPPARSGDVPAREFSAERAAVHLEQIAQRPHPTGTPDNARVRSYVADTARSLGAQVEVDSGDVVRAGWGNPFPAANVHNVLARLPGIDPQRSGGQTLLLVAHYDSVPTGPGAADDGAAVAGLLETIRALKARGGTPNDVAFLFTDAEEIGALGAERFVRSRGVDWLGAVLNWEARGSSGPVLMFETSSGNTELIDAYAGTGTRPAGNSLAYEIYQRMPNGTDFTVFKDAGARGLNAAFLDGFHDYHSPHDDIANLDRDSLQHHGETMLGLVDRLGSTDLRTLGSDSNAVYFDLFARVLVHYPAWLALVLALVTVLGLAVLVVVGAHRGALRTAGVLAVAGVSVGAIAITVAVGVGLWQLVLVVRPGLSALPLEEPYERGWFVAGFLVAAAAVVLAAAGVVRRREQAEVIGGVLLVGTVVVAATAVIVPGASYLLQWPVLAGLVAFWWSIRRGHAGALLLGLPAAVAVVLFAPLVGAVLVALGLQLAAVAIAVAVLGGLLLLPLLTPLPRAAVVVPVVVALALVGTGLARSGFDRTEPRTNALLYVRDLTENTSTWMTRADETDAWTSSVLGASPRETRATTYFPQEGPDSFLAADAPRLDLLPPEVKVLADDRGAEPRAVKFSVTSRRDAWRIVVRLPQDRLRECTFAGTRMDEATLAKDADYTGAVVFQYTGDSDTFELSCLVTPGPLPVDAADQTIGLPDEVAAHAGPRPEDTSLMPFGFTPADTSVVRHVVEI</sequence>
<dbReference type="SUPFAM" id="SSF53187">
    <property type="entry name" value="Zn-dependent exopeptidases"/>
    <property type="match status" value="1"/>
</dbReference>
<evidence type="ECO:0000313" key="11">
    <source>
        <dbReference type="EMBL" id="NGY62588.1"/>
    </source>
</evidence>
<reference evidence="11 12" key="1">
    <citation type="submission" date="2020-03" db="EMBL/GenBank/DDBJ databases">
        <title>Isolation and identification of active actinomycetes.</title>
        <authorList>
            <person name="Sun X."/>
        </authorList>
    </citation>
    <scope>NUCLEOTIDE SEQUENCE [LARGE SCALE GENOMIC DNA]</scope>
    <source>
        <strain evidence="11 12">NEAU-D13</strain>
    </source>
</reference>
<comment type="similarity">
    <text evidence="3">Belongs to the peptidase M28 family.</text>
</comment>
<evidence type="ECO:0000259" key="10">
    <source>
        <dbReference type="Pfam" id="PF04389"/>
    </source>
</evidence>
<keyword evidence="11" id="KW-0378">Hydrolase</keyword>
<dbReference type="GO" id="GO:0005774">
    <property type="term" value="C:vacuolar membrane"/>
    <property type="evidence" value="ECO:0007669"/>
    <property type="project" value="UniProtKB-SubCell"/>
</dbReference>
<dbReference type="InterPro" id="IPR045175">
    <property type="entry name" value="M28_fam"/>
</dbReference>
<evidence type="ECO:0000256" key="3">
    <source>
        <dbReference type="ARBA" id="ARBA00010918"/>
    </source>
</evidence>
<keyword evidence="6 9" id="KW-1133">Transmembrane helix</keyword>
<feature type="transmembrane region" description="Helical" evidence="9">
    <location>
        <begin position="439"/>
        <end position="461"/>
    </location>
</feature>
<proteinExistence type="inferred from homology"/>
<evidence type="ECO:0000256" key="8">
    <source>
        <dbReference type="ARBA" id="ARBA00031512"/>
    </source>
</evidence>
<feature type="transmembrane region" description="Helical" evidence="9">
    <location>
        <begin position="481"/>
        <end position="505"/>
    </location>
</feature>
<organism evidence="11 12">
    <name type="scientific">Lentzea alba</name>
    <dbReference type="NCBI Taxonomy" id="2714351"/>
    <lineage>
        <taxon>Bacteria</taxon>
        <taxon>Bacillati</taxon>
        <taxon>Actinomycetota</taxon>
        <taxon>Actinomycetes</taxon>
        <taxon>Pseudonocardiales</taxon>
        <taxon>Pseudonocardiaceae</taxon>
        <taxon>Lentzea</taxon>
    </lineage>
</organism>
<evidence type="ECO:0000256" key="6">
    <source>
        <dbReference type="ARBA" id="ARBA00022989"/>
    </source>
</evidence>